<accession>A0ACC2L0E5</accession>
<dbReference type="Proteomes" id="UP001234297">
    <property type="component" value="Chromosome 6"/>
</dbReference>
<dbReference type="EMBL" id="CM056814">
    <property type="protein sequence ID" value="KAJ8626567.1"/>
    <property type="molecule type" value="Genomic_DNA"/>
</dbReference>
<reference evidence="1 2" key="1">
    <citation type="journal article" date="2022" name="Hortic Res">
        <title>A haplotype resolved chromosomal level avocado genome allows analysis of novel avocado genes.</title>
        <authorList>
            <person name="Nath O."/>
            <person name="Fletcher S.J."/>
            <person name="Hayward A."/>
            <person name="Shaw L.M."/>
            <person name="Masouleh A.K."/>
            <person name="Furtado A."/>
            <person name="Henry R.J."/>
            <person name="Mitter N."/>
        </authorList>
    </citation>
    <scope>NUCLEOTIDE SEQUENCE [LARGE SCALE GENOMIC DNA]</scope>
    <source>
        <strain evidence="2">cv. Hass</strain>
    </source>
</reference>
<evidence type="ECO:0000313" key="1">
    <source>
        <dbReference type="EMBL" id="KAJ8626567.1"/>
    </source>
</evidence>
<organism evidence="1 2">
    <name type="scientific">Persea americana</name>
    <name type="common">Avocado</name>
    <dbReference type="NCBI Taxonomy" id="3435"/>
    <lineage>
        <taxon>Eukaryota</taxon>
        <taxon>Viridiplantae</taxon>
        <taxon>Streptophyta</taxon>
        <taxon>Embryophyta</taxon>
        <taxon>Tracheophyta</taxon>
        <taxon>Spermatophyta</taxon>
        <taxon>Magnoliopsida</taxon>
        <taxon>Magnoliidae</taxon>
        <taxon>Laurales</taxon>
        <taxon>Lauraceae</taxon>
        <taxon>Persea</taxon>
    </lineage>
</organism>
<gene>
    <name evidence="1" type="ORF">MRB53_019874</name>
</gene>
<proteinExistence type="predicted"/>
<protein>
    <submittedName>
        <fullName evidence="1">Uncharacterized protein</fullName>
    </submittedName>
</protein>
<sequence>MAMLETEASLKPPQISGMFQKLALAFRTKTIEFFAEEADDDASLLDSSDEIITGQRVVVIKPDPAKAPPPPDPLQALQTLISSLFATVSSFKASYLHLQTAHAPFDADGIQAADRAAVSHLQRLSDIKHSYVDFRRNPNPSPESDLPLVSHLEAQVQENQSLLRTFDTVINRLQSDIDRKDGEAWVLKKQLESVETTNERLSKRLEDFDATSSSSSEFLLSVSLFESVLQDACRAAHRFTKILIDLMKEAGWDLDSAANSVHPGIEYIKRGHNRYAILSYVCLVMFGGFDSEMFGLGGDAISSDLNSSFNSRRKRFLRQFVEHGYVDPMELLSRYPDCDFARFCDIKYQELIHPNMESSLFGDFNEKELVLDSWRSSTAFYESFVGMASAVWMLHKLAFSFDPKVGIFQVGRGIDFSMVFMESVVRRGVNSGSGCKTKAKVGFTVIPGFKVGRTVIQCQVYLSGMKCAE</sequence>
<name>A0ACC2L0E5_PERAE</name>
<evidence type="ECO:0000313" key="2">
    <source>
        <dbReference type="Proteomes" id="UP001234297"/>
    </source>
</evidence>
<comment type="caution">
    <text evidence="1">The sequence shown here is derived from an EMBL/GenBank/DDBJ whole genome shotgun (WGS) entry which is preliminary data.</text>
</comment>
<keyword evidence="2" id="KW-1185">Reference proteome</keyword>